<accession>A0A4R9JEK1</accession>
<dbReference type="NCBIfam" id="TIGR01730">
    <property type="entry name" value="RND_mfp"/>
    <property type="match status" value="1"/>
</dbReference>
<feature type="transmembrane region" description="Helical" evidence="4">
    <location>
        <begin position="5"/>
        <end position="22"/>
    </location>
</feature>
<dbReference type="AlphaFoldDB" id="A0A4R9JEK1"/>
<dbReference type="GO" id="GO:0022857">
    <property type="term" value="F:transmembrane transporter activity"/>
    <property type="evidence" value="ECO:0007669"/>
    <property type="project" value="InterPro"/>
</dbReference>
<dbReference type="InterPro" id="IPR051909">
    <property type="entry name" value="MFP_Cation_Efflux"/>
</dbReference>
<keyword evidence="4" id="KW-0472">Membrane</keyword>
<dbReference type="GO" id="GO:0015679">
    <property type="term" value="P:plasma membrane copper ion transport"/>
    <property type="evidence" value="ECO:0007669"/>
    <property type="project" value="TreeGrafter"/>
</dbReference>
<dbReference type="InterPro" id="IPR058792">
    <property type="entry name" value="Beta-barrel_RND_2"/>
</dbReference>
<dbReference type="PANTHER" id="PTHR30097:SF4">
    <property type="entry name" value="SLR6042 PROTEIN"/>
    <property type="match status" value="1"/>
</dbReference>
<organism evidence="8 9">
    <name type="scientific">Leptospira perdikensis</name>
    <dbReference type="NCBI Taxonomy" id="2484948"/>
    <lineage>
        <taxon>Bacteria</taxon>
        <taxon>Pseudomonadati</taxon>
        <taxon>Spirochaetota</taxon>
        <taxon>Spirochaetia</taxon>
        <taxon>Leptospirales</taxon>
        <taxon>Leptospiraceae</taxon>
        <taxon>Leptospira</taxon>
    </lineage>
</organism>
<keyword evidence="3" id="KW-0175">Coiled coil</keyword>
<dbReference type="PANTHER" id="PTHR30097">
    <property type="entry name" value="CATION EFFLUX SYSTEM PROTEIN CUSB"/>
    <property type="match status" value="1"/>
</dbReference>
<dbReference type="Gene3D" id="2.40.420.20">
    <property type="match status" value="1"/>
</dbReference>
<feature type="coiled-coil region" evidence="3">
    <location>
        <begin position="147"/>
        <end position="174"/>
    </location>
</feature>
<dbReference type="Pfam" id="PF25975">
    <property type="entry name" value="CzcB_C"/>
    <property type="match status" value="1"/>
</dbReference>
<dbReference type="InterPro" id="IPR058649">
    <property type="entry name" value="CzcB_C"/>
</dbReference>
<keyword evidence="4" id="KW-0812">Transmembrane</keyword>
<feature type="domain" description="CzcB-like barrel-sandwich hybrid" evidence="6">
    <location>
        <begin position="81"/>
        <end position="221"/>
    </location>
</feature>
<keyword evidence="9" id="KW-1185">Reference proteome</keyword>
<evidence type="ECO:0000259" key="6">
    <source>
        <dbReference type="Pfam" id="PF25973"/>
    </source>
</evidence>
<feature type="domain" description="CzcB-like C-terminal circularly permuted SH3-like" evidence="7">
    <location>
        <begin position="307"/>
        <end position="368"/>
    </location>
</feature>
<comment type="caution">
    <text evidence="8">The sequence shown here is derived from an EMBL/GenBank/DDBJ whole genome shotgun (WGS) entry which is preliminary data.</text>
</comment>
<dbReference type="Gene3D" id="2.40.50.100">
    <property type="match status" value="1"/>
</dbReference>
<dbReference type="Gene3D" id="2.40.30.170">
    <property type="match status" value="1"/>
</dbReference>
<dbReference type="Pfam" id="PF25954">
    <property type="entry name" value="Beta-barrel_RND_2"/>
    <property type="match status" value="1"/>
</dbReference>
<evidence type="ECO:0000256" key="2">
    <source>
        <dbReference type="ARBA" id="ARBA00022448"/>
    </source>
</evidence>
<name>A0A4R9JEK1_9LEPT</name>
<dbReference type="RefSeq" id="WP_135579498.1">
    <property type="nucleotide sequence ID" value="NZ_RQGA01000013.1"/>
</dbReference>
<evidence type="ECO:0000313" key="9">
    <source>
        <dbReference type="Proteomes" id="UP000298125"/>
    </source>
</evidence>
<dbReference type="Proteomes" id="UP000298125">
    <property type="component" value="Unassembled WGS sequence"/>
</dbReference>
<evidence type="ECO:0000256" key="4">
    <source>
        <dbReference type="SAM" id="Phobius"/>
    </source>
</evidence>
<evidence type="ECO:0000259" key="5">
    <source>
        <dbReference type="Pfam" id="PF25954"/>
    </source>
</evidence>
<gene>
    <name evidence="8" type="ORF">EHQ49_11445</name>
</gene>
<dbReference type="SUPFAM" id="SSF111369">
    <property type="entry name" value="HlyD-like secretion proteins"/>
    <property type="match status" value="1"/>
</dbReference>
<evidence type="ECO:0000313" key="8">
    <source>
        <dbReference type="EMBL" id="TGL38976.1"/>
    </source>
</evidence>
<protein>
    <submittedName>
        <fullName evidence="8">Efflux RND transporter periplasmic adaptor subunit</fullName>
    </submittedName>
</protein>
<feature type="domain" description="CusB-like beta-barrel" evidence="5">
    <location>
        <begin position="226"/>
        <end position="299"/>
    </location>
</feature>
<dbReference type="GO" id="GO:0030313">
    <property type="term" value="C:cell envelope"/>
    <property type="evidence" value="ECO:0007669"/>
    <property type="project" value="TreeGrafter"/>
</dbReference>
<comment type="similarity">
    <text evidence="1">Belongs to the membrane fusion protein (MFP) (TC 8.A.1) family.</text>
</comment>
<keyword evidence="2" id="KW-0813">Transport</keyword>
<dbReference type="InterPro" id="IPR006143">
    <property type="entry name" value="RND_pump_MFP"/>
</dbReference>
<evidence type="ECO:0000256" key="1">
    <source>
        <dbReference type="ARBA" id="ARBA00009477"/>
    </source>
</evidence>
<keyword evidence="4" id="KW-1133">Transmembrane helix</keyword>
<reference evidence="8" key="1">
    <citation type="journal article" date="2019" name="PLoS Negl. Trop. Dis.">
        <title>Revisiting the worldwide diversity of Leptospira species in the environment.</title>
        <authorList>
            <person name="Vincent A.T."/>
            <person name="Schiettekatte O."/>
            <person name="Bourhy P."/>
            <person name="Veyrier F.J."/>
            <person name="Picardeau M."/>
        </authorList>
    </citation>
    <scope>NUCLEOTIDE SEQUENCE [LARGE SCALE GENOMIC DNA]</scope>
    <source>
        <strain evidence="8">201702692</strain>
    </source>
</reference>
<dbReference type="Pfam" id="PF25973">
    <property type="entry name" value="BSH_CzcB"/>
    <property type="match status" value="1"/>
</dbReference>
<dbReference type="OrthoDB" id="9810430at2"/>
<dbReference type="InterPro" id="IPR058647">
    <property type="entry name" value="BSH_CzcB-like"/>
</dbReference>
<dbReference type="EMBL" id="RQGA01000013">
    <property type="protein sequence ID" value="TGL38976.1"/>
    <property type="molecule type" value="Genomic_DNA"/>
</dbReference>
<dbReference type="GO" id="GO:0060003">
    <property type="term" value="P:copper ion export"/>
    <property type="evidence" value="ECO:0007669"/>
    <property type="project" value="TreeGrafter"/>
</dbReference>
<sequence length="379" mass="42298">MKKQTIILLISVLFILFSFYLWKSRETNPNLENKKESKDIVKLLAETRKNLLIETEIATTQTIQTKIELIGETEAVPDAIIDVPARISGRITSVFFVEGDSIKKGQKLASIDSPELAKLRSLYLGAKSKYIASEQNLSRIHSLVKMNLAAKQELIDAESNLKVIESEKNAAEENLRANGLPIDNSTSGVYTVFAPRSGLALSRNAIPGSIVLGNQILTTIAELSQFWFQAKIFENDLKHLSEGDRGRIVLNAYPDLEFEGVLEHIGEKVDPESRTVHARIVFKNKNRKAKIGLFGKAILTVNDRMGIQIPEETIQSYQDRKFIFIEFKPNEFKWKEITTGSVADNKVEVLSGVTQGDNIVTKGAFELKAILFKATFGGE</sequence>
<evidence type="ECO:0000259" key="7">
    <source>
        <dbReference type="Pfam" id="PF25975"/>
    </source>
</evidence>
<dbReference type="GO" id="GO:0016020">
    <property type="term" value="C:membrane"/>
    <property type="evidence" value="ECO:0007669"/>
    <property type="project" value="InterPro"/>
</dbReference>
<evidence type="ECO:0000256" key="3">
    <source>
        <dbReference type="SAM" id="Coils"/>
    </source>
</evidence>
<proteinExistence type="inferred from homology"/>